<feature type="compositionally biased region" description="Low complexity" evidence="3">
    <location>
        <begin position="175"/>
        <end position="197"/>
    </location>
</feature>
<dbReference type="OrthoDB" id="1329153at2759"/>
<organism evidence="5 6">
    <name type="scientific">Cuscuta europaea</name>
    <name type="common">European dodder</name>
    <dbReference type="NCBI Taxonomy" id="41803"/>
    <lineage>
        <taxon>Eukaryota</taxon>
        <taxon>Viridiplantae</taxon>
        <taxon>Streptophyta</taxon>
        <taxon>Embryophyta</taxon>
        <taxon>Tracheophyta</taxon>
        <taxon>Spermatophyta</taxon>
        <taxon>Magnoliopsida</taxon>
        <taxon>eudicotyledons</taxon>
        <taxon>Gunneridae</taxon>
        <taxon>Pentapetalae</taxon>
        <taxon>asterids</taxon>
        <taxon>lamiids</taxon>
        <taxon>Solanales</taxon>
        <taxon>Convolvulaceae</taxon>
        <taxon>Cuscuteae</taxon>
        <taxon>Cuscuta</taxon>
        <taxon>Cuscuta subgen. Cuscuta</taxon>
    </lineage>
</organism>
<evidence type="ECO:0000256" key="3">
    <source>
        <dbReference type="SAM" id="MobiDB-lite"/>
    </source>
</evidence>
<dbReference type="Pfam" id="PF17871">
    <property type="entry name" value="AAA_lid_9"/>
    <property type="match status" value="1"/>
</dbReference>
<feature type="compositionally biased region" description="Low complexity" evidence="3">
    <location>
        <begin position="289"/>
        <end position="302"/>
    </location>
</feature>
<feature type="domain" description="ClpA/ClpB AAA lid" evidence="4">
    <location>
        <begin position="422"/>
        <end position="463"/>
    </location>
</feature>
<dbReference type="GO" id="GO:0005524">
    <property type="term" value="F:ATP binding"/>
    <property type="evidence" value="ECO:0007669"/>
    <property type="project" value="UniProtKB-KW"/>
</dbReference>
<comment type="caution">
    <text evidence="5">The sequence shown here is derived from an EMBL/GenBank/DDBJ whole genome shotgun (WGS) entry which is preliminary data.</text>
</comment>
<dbReference type="Gene3D" id="1.10.8.60">
    <property type="match status" value="1"/>
</dbReference>
<keyword evidence="1" id="KW-0547">Nucleotide-binding</keyword>
<feature type="compositionally biased region" description="Basic residues" evidence="3">
    <location>
        <begin position="54"/>
        <end position="75"/>
    </location>
</feature>
<evidence type="ECO:0000259" key="4">
    <source>
        <dbReference type="Pfam" id="PF17871"/>
    </source>
</evidence>
<name>A0A9P0Z8M3_CUSEU</name>
<feature type="compositionally biased region" description="Basic and acidic residues" evidence="3">
    <location>
        <begin position="86"/>
        <end position="100"/>
    </location>
</feature>
<evidence type="ECO:0000313" key="5">
    <source>
        <dbReference type="EMBL" id="CAH9090867.1"/>
    </source>
</evidence>
<keyword evidence="2" id="KW-0067">ATP-binding</keyword>
<keyword evidence="6" id="KW-1185">Reference proteome</keyword>
<dbReference type="EMBL" id="CAMAPE010000025">
    <property type="protein sequence ID" value="CAH9090867.1"/>
    <property type="molecule type" value="Genomic_DNA"/>
</dbReference>
<dbReference type="InterPro" id="IPR041546">
    <property type="entry name" value="ClpA/ClpB_AAA_lid"/>
</dbReference>
<reference evidence="5" key="1">
    <citation type="submission" date="2022-07" db="EMBL/GenBank/DDBJ databases">
        <authorList>
            <person name="Macas J."/>
            <person name="Novak P."/>
            <person name="Neumann P."/>
        </authorList>
    </citation>
    <scope>NUCLEOTIDE SEQUENCE</scope>
</reference>
<feature type="region of interest" description="Disordered" evidence="3">
    <location>
        <begin position="54"/>
        <end position="197"/>
    </location>
</feature>
<evidence type="ECO:0000313" key="6">
    <source>
        <dbReference type="Proteomes" id="UP001152484"/>
    </source>
</evidence>
<proteinExistence type="predicted"/>
<gene>
    <name evidence="5" type="ORF">CEURO_LOCUS11382</name>
</gene>
<dbReference type="AlphaFoldDB" id="A0A9P0Z8M3"/>
<dbReference type="Proteomes" id="UP001152484">
    <property type="component" value="Unassembled WGS sequence"/>
</dbReference>
<protein>
    <recommendedName>
        <fullName evidence="4">ClpA/ClpB AAA lid domain-containing protein</fullName>
    </recommendedName>
</protein>
<feature type="compositionally biased region" description="Polar residues" evidence="3">
    <location>
        <begin position="148"/>
        <end position="163"/>
    </location>
</feature>
<accession>A0A9P0Z8M3</accession>
<evidence type="ECO:0000256" key="1">
    <source>
        <dbReference type="ARBA" id="ARBA00022741"/>
    </source>
</evidence>
<evidence type="ECO:0000256" key="2">
    <source>
        <dbReference type="ARBA" id="ARBA00022840"/>
    </source>
</evidence>
<sequence length="699" mass="80322">MEEDFYMTPQMEESFVNIDRLMRESNARLATMMAEMQATMQAGIAELQNRLKNCSRNRSHKSHRSHRDSLHRRTQHPIDSEESEEQSLRKRPGDRSRNFSHEPLSPTDSQMKSRTSHISQSRTSSSSSRSRTTYFGSHSRTSDHYSQRRTVSLYSQTDSSDINMRSRKKLGSGESSYSSPKDSHSSPSSSKVNSRKSAISKKEELPLFYEHEAYEWIVTMERYFQVQAIAERFKVDVAAKAMGEEADDWFHWWDFHKREDSRNALKEDLIRDFPPKHRQKTGRTEKQVSSRSPTTSSSLQVSHPEHDIAQSIKKTQMELTEPVIMQMNMKDEIKDVIKEKTGFEEITVNGFGEKKQTTAYTWNPLQKTLTRRIHPEWFQKLIILMISIKLVGTVLKFRDEDRKEWKEKGGYTSKPQQWNDEYSKYKYTYEAITAAVQLSARDKSDRYLPDTSIDFIDKVGLMKSILKPDFKVDQLSVLDVEGCNVVFSAIRDSSDSVLRWTDESALGSNIEGHVHKIQEFGAVITFKNRETNMFLSILTEVHQEPVPEAHSVAARAIGSLIRERKEENFPDLGLWRLENLTSHGSTVVHNLICIRLVVDSELSNLSNLKSASNSLMTPEVRVLEEFFEKEELIVASKCLKATATNETALDISSAAATSVILEVQVLKLLIQQTARYWEGRGARMKKKLKVNKAVSYHPP</sequence>
<feature type="compositionally biased region" description="Low complexity" evidence="3">
    <location>
        <begin position="116"/>
        <end position="133"/>
    </location>
</feature>
<feature type="region of interest" description="Disordered" evidence="3">
    <location>
        <begin position="272"/>
        <end position="305"/>
    </location>
</feature>